<protein>
    <submittedName>
        <fullName evidence="2">Uncharacterized protein</fullName>
    </submittedName>
</protein>
<evidence type="ECO:0000313" key="2">
    <source>
        <dbReference type="EMBL" id="KAB8126891.1"/>
    </source>
</evidence>
<feature type="region of interest" description="Disordered" evidence="1">
    <location>
        <begin position="1"/>
        <end position="20"/>
    </location>
</feature>
<keyword evidence="3" id="KW-1185">Reference proteome</keyword>
<evidence type="ECO:0000313" key="3">
    <source>
        <dbReference type="Proteomes" id="UP000480246"/>
    </source>
</evidence>
<dbReference type="OrthoDB" id="2736392at2"/>
<dbReference type="EMBL" id="WEID01000099">
    <property type="protein sequence ID" value="KAB8126891.1"/>
    <property type="molecule type" value="Genomic_DNA"/>
</dbReference>
<comment type="caution">
    <text evidence="2">The sequence shown here is derived from an EMBL/GenBank/DDBJ whole genome shotgun (WGS) entry which is preliminary data.</text>
</comment>
<organism evidence="2 3">
    <name type="scientific">Gracilibacillus oryzae</name>
    <dbReference type="NCBI Taxonomy" id="1672701"/>
    <lineage>
        <taxon>Bacteria</taxon>
        <taxon>Bacillati</taxon>
        <taxon>Bacillota</taxon>
        <taxon>Bacilli</taxon>
        <taxon>Bacillales</taxon>
        <taxon>Bacillaceae</taxon>
        <taxon>Gracilibacillus</taxon>
    </lineage>
</organism>
<gene>
    <name evidence="2" type="ORF">F9U64_18905</name>
</gene>
<dbReference type="AlphaFoldDB" id="A0A7C8GQQ2"/>
<evidence type="ECO:0000256" key="1">
    <source>
        <dbReference type="SAM" id="MobiDB-lite"/>
    </source>
</evidence>
<dbReference type="Proteomes" id="UP000480246">
    <property type="component" value="Unassembled WGS sequence"/>
</dbReference>
<proteinExistence type="predicted"/>
<reference evidence="2 3" key="1">
    <citation type="submission" date="2019-10" db="EMBL/GenBank/DDBJ databases">
        <title>Gracilibacillus sp. nov. isolated from rice seeds.</title>
        <authorList>
            <person name="He S."/>
        </authorList>
    </citation>
    <scope>NUCLEOTIDE SEQUENCE [LARGE SCALE GENOMIC DNA]</scope>
    <source>
        <strain evidence="2 3">TD8</strain>
    </source>
</reference>
<name>A0A7C8GQQ2_9BACI</name>
<dbReference type="RefSeq" id="WP_153406439.1">
    <property type="nucleotide sequence ID" value="NZ_ML762446.1"/>
</dbReference>
<sequence length="79" mass="9024">MGVPVVRRKRLDDGSFGPLEKVMGEETDQEKIERLESENTNLMLALTDQYEKNLQLEKDNTNTMLALTDLYEQMMGGSN</sequence>
<accession>A0A7C8GQQ2</accession>